<reference evidence="1 2" key="1">
    <citation type="journal article" date="2016" name="Genome Announc.">
        <title>Draft Genome Sequences of Five Rapidly Growing Mycobacterium Species, M. thermoresistibile, M. fortuitum subsp. acetamidolyticum, M. canariasense, M. brisbanense, and M. novocastrense.</title>
        <authorList>
            <person name="Katahira K."/>
            <person name="Ogura Y."/>
            <person name="Gotoh Y."/>
            <person name="Hayashi T."/>
        </authorList>
    </citation>
    <scope>NUCLEOTIDE SEQUENCE [LARGE SCALE GENOMIC DNA]</scope>
    <source>
        <strain evidence="1 2">JCM6368</strain>
    </source>
</reference>
<gene>
    <name evidence="1" type="ORF">RMCFA_3830</name>
</gene>
<dbReference type="Proteomes" id="UP000069705">
    <property type="component" value="Unassembled WGS sequence"/>
</dbReference>
<sequence>MDTLSSSREFAPLDPATPGRTVVGLDLSLTGAGVAAIDLVTGELSTAVHRSPAPKQDTIGAHVARHRALVDGLVAQVLACDPALVVVEGLKFSVKEADTSLSRRGFLWWAVAEGLHNGGAPILEVTPGQIKKLGTGNGGASKDMMVAEYALAWPDSVRDKNVQDRADASFAAALGVAYLRVPVLPFKVTGERRKALAKIAPPSLTPRIAAAKAA</sequence>
<reference evidence="2" key="2">
    <citation type="submission" date="2016-02" db="EMBL/GenBank/DDBJ databases">
        <title>Draft genome sequence of five rapidly growing Mycobacterium species.</title>
        <authorList>
            <person name="Katahira K."/>
            <person name="Gotou Y."/>
            <person name="Iida K."/>
            <person name="Ogura Y."/>
            <person name="Hayashi T."/>
        </authorList>
    </citation>
    <scope>NUCLEOTIDE SEQUENCE [LARGE SCALE GENOMIC DNA]</scope>
    <source>
        <strain evidence="2">JCM6368</strain>
    </source>
</reference>
<protein>
    <submittedName>
        <fullName evidence="1">Gp6 protein</fullName>
    </submittedName>
</protein>
<accession>A0A100WSH3</accession>
<name>A0A100WSH3_MYCFO</name>
<dbReference type="InterPro" id="IPR036397">
    <property type="entry name" value="RNaseH_sf"/>
</dbReference>
<evidence type="ECO:0000313" key="2">
    <source>
        <dbReference type="Proteomes" id="UP000069705"/>
    </source>
</evidence>
<dbReference type="Gene3D" id="3.30.420.10">
    <property type="entry name" value="Ribonuclease H-like superfamily/Ribonuclease H"/>
    <property type="match status" value="1"/>
</dbReference>
<dbReference type="InterPro" id="IPR012337">
    <property type="entry name" value="RNaseH-like_sf"/>
</dbReference>
<dbReference type="AlphaFoldDB" id="A0A100WSH3"/>
<dbReference type="GO" id="GO:0003676">
    <property type="term" value="F:nucleic acid binding"/>
    <property type="evidence" value="ECO:0007669"/>
    <property type="project" value="InterPro"/>
</dbReference>
<dbReference type="EMBL" id="BCSZ01000035">
    <property type="protein sequence ID" value="GAT03718.1"/>
    <property type="molecule type" value="Genomic_DNA"/>
</dbReference>
<dbReference type="SUPFAM" id="SSF53098">
    <property type="entry name" value="Ribonuclease H-like"/>
    <property type="match status" value="1"/>
</dbReference>
<dbReference type="RefSeq" id="WP_242413792.1">
    <property type="nucleotide sequence ID" value="NZ_BCSZ01000035.1"/>
</dbReference>
<evidence type="ECO:0000313" key="1">
    <source>
        <dbReference type="EMBL" id="GAT03718.1"/>
    </source>
</evidence>
<proteinExistence type="predicted"/>
<comment type="caution">
    <text evidence="1">The sequence shown here is derived from an EMBL/GenBank/DDBJ whole genome shotgun (WGS) entry which is preliminary data.</text>
</comment>
<organism evidence="1 2">
    <name type="scientific">Mycolicibacterium fortuitum subsp. acetamidolyticum</name>
    <dbReference type="NCBI Taxonomy" id="144550"/>
    <lineage>
        <taxon>Bacteria</taxon>
        <taxon>Bacillati</taxon>
        <taxon>Actinomycetota</taxon>
        <taxon>Actinomycetes</taxon>
        <taxon>Mycobacteriales</taxon>
        <taxon>Mycobacteriaceae</taxon>
        <taxon>Mycolicibacterium</taxon>
    </lineage>
</organism>